<dbReference type="PANTHER" id="PTHR34979">
    <property type="entry name" value="INNER MEMBRANE PROTEIN YGAZ"/>
    <property type="match status" value="1"/>
</dbReference>
<keyword evidence="4" id="KW-1003">Cell membrane</keyword>
<feature type="transmembrane region" description="Helical" evidence="8">
    <location>
        <begin position="223"/>
        <end position="239"/>
    </location>
</feature>
<comment type="subcellular location">
    <subcellularLocation>
        <location evidence="1">Cell membrane</location>
        <topology evidence="1">Multi-pass membrane protein</topology>
    </subcellularLocation>
</comment>
<comment type="caution">
    <text evidence="9">The sequence shown here is derived from an EMBL/GenBank/DDBJ whole genome shotgun (WGS) entry which is preliminary data.</text>
</comment>
<reference evidence="9 10" key="1">
    <citation type="submission" date="2022-03" db="EMBL/GenBank/DDBJ databases">
        <title>Pseudonocardia alaer sp. nov., a novel actinomycete isolated from reed forest soil.</title>
        <authorList>
            <person name="Wang L."/>
        </authorList>
    </citation>
    <scope>NUCLEOTIDE SEQUENCE [LARGE SCALE GENOMIC DNA]</scope>
    <source>
        <strain evidence="9 10">Y-16303</strain>
    </source>
</reference>
<dbReference type="InterPro" id="IPR011606">
    <property type="entry name" value="Brnchd-chn_aa_trnsp_permease"/>
</dbReference>
<comment type="similarity">
    <text evidence="2">Belongs to the AzlC family.</text>
</comment>
<accession>A0ABS9TNG0</accession>
<sequence length="247" mass="26048">MSEVESDGAVPAPDEDSRTVPRPVVLLALKDSLAVAVAAAAMGLAFGVLVSQSGLPWWWSTIFSAVIFAGSLEFLLLGLVMTFAPLGQIAATAFVVNVRHVFYALSFPLHRVHGVAGKAYSTFALTDEAFALTARPEARNWSRARIVWVQAFVQIFWVGSVTVGAIGGTLIPAGAVGLDFAVTALFVVLGIDAFRARRDVPAAIVAVACALIGHLLFGEQMVLAAMGMFTAFLVARYVIAGKAGRRA</sequence>
<dbReference type="RefSeq" id="WP_241040875.1">
    <property type="nucleotide sequence ID" value="NZ_BAAAJF010000028.1"/>
</dbReference>
<dbReference type="Proteomes" id="UP001299970">
    <property type="component" value="Unassembled WGS sequence"/>
</dbReference>
<evidence type="ECO:0000256" key="8">
    <source>
        <dbReference type="SAM" id="Phobius"/>
    </source>
</evidence>
<organism evidence="9 10">
    <name type="scientific">Pseudonocardia alaniniphila</name>
    <dbReference type="NCBI Taxonomy" id="75291"/>
    <lineage>
        <taxon>Bacteria</taxon>
        <taxon>Bacillati</taxon>
        <taxon>Actinomycetota</taxon>
        <taxon>Actinomycetes</taxon>
        <taxon>Pseudonocardiales</taxon>
        <taxon>Pseudonocardiaceae</taxon>
        <taxon>Pseudonocardia</taxon>
    </lineage>
</organism>
<dbReference type="EMBL" id="JAKXMK010000030">
    <property type="protein sequence ID" value="MCH6170072.1"/>
    <property type="molecule type" value="Genomic_DNA"/>
</dbReference>
<feature type="transmembrane region" description="Helical" evidence="8">
    <location>
        <begin position="146"/>
        <end position="167"/>
    </location>
</feature>
<evidence type="ECO:0000256" key="5">
    <source>
        <dbReference type="ARBA" id="ARBA00022692"/>
    </source>
</evidence>
<keyword evidence="6 8" id="KW-1133">Transmembrane helix</keyword>
<evidence type="ECO:0000256" key="3">
    <source>
        <dbReference type="ARBA" id="ARBA00022448"/>
    </source>
</evidence>
<feature type="transmembrane region" description="Helical" evidence="8">
    <location>
        <begin position="200"/>
        <end position="217"/>
    </location>
</feature>
<dbReference type="Pfam" id="PF03591">
    <property type="entry name" value="AzlC"/>
    <property type="match status" value="1"/>
</dbReference>
<evidence type="ECO:0000256" key="2">
    <source>
        <dbReference type="ARBA" id="ARBA00010735"/>
    </source>
</evidence>
<dbReference type="PANTHER" id="PTHR34979:SF1">
    <property type="entry name" value="INNER MEMBRANE PROTEIN YGAZ"/>
    <property type="match status" value="1"/>
</dbReference>
<name>A0ABS9TNG0_9PSEU</name>
<evidence type="ECO:0000313" key="10">
    <source>
        <dbReference type="Proteomes" id="UP001299970"/>
    </source>
</evidence>
<keyword evidence="3" id="KW-0813">Transport</keyword>
<evidence type="ECO:0000313" key="9">
    <source>
        <dbReference type="EMBL" id="MCH6170072.1"/>
    </source>
</evidence>
<evidence type="ECO:0000256" key="4">
    <source>
        <dbReference type="ARBA" id="ARBA00022475"/>
    </source>
</evidence>
<evidence type="ECO:0000256" key="6">
    <source>
        <dbReference type="ARBA" id="ARBA00022989"/>
    </source>
</evidence>
<feature type="transmembrane region" description="Helical" evidence="8">
    <location>
        <begin position="32"/>
        <end position="51"/>
    </location>
</feature>
<keyword evidence="5 8" id="KW-0812">Transmembrane</keyword>
<evidence type="ECO:0000256" key="7">
    <source>
        <dbReference type="ARBA" id="ARBA00023136"/>
    </source>
</evidence>
<proteinExistence type="inferred from homology"/>
<feature type="transmembrane region" description="Helical" evidence="8">
    <location>
        <begin position="57"/>
        <end position="80"/>
    </location>
</feature>
<protein>
    <submittedName>
        <fullName evidence="9">AzlC family ABC transporter permease</fullName>
    </submittedName>
</protein>
<evidence type="ECO:0000256" key="1">
    <source>
        <dbReference type="ARBA" id="ARBA00004651"/>
    </source>
</evidence>
<gene>
    <name evidence="9" type="ORF">MMF94_30605</name>
</gene>
<keyword evidence="10" id="KW-1185">Reference proteome</keyword>
<keyword evidence="7 8" id="KW-0472">Membrane</keyword>
<feature type="transmembrane region" description="Helical" evidence="8">
    <location>
        <begin position="173"/>
        <end position="193"/>
    </location>
</feature>